<dbReference type="EMBL" id="FN667741">
    <property type="protein sequence ID" value="CBJ82863.1"/>
    <property type="molecule type" value="Genomic_DNA"/>
</dbReference>
<gene>
    <name evidence="1" type="ordered locus">XBJ1_3745</name>
</gene>
<name>D3V5D4_XENBS</name>
<sequence length="54" mass="5889">MPSYSVMRYKYFLNIDVVITTTIPSKSAAGSNTIVGYTTSGHDKYSTQALGRVP</sequence>
<organism evidence="1 2">
    <name type="scientific">Xenorhabdus bovienii (strain SS-2004)</name>
    <name type="common">Xenorhabdus nematophila subsp. bovienii</name>
    <dbReference type="NCBI Taxonomy" id="406818"/>
    <lineage>
        <taxon>Bacteria</taxon>
        <taxon>Pseudomonadati</taxon>
        <taxon>Pseudomonadota</taxon>
        <taxon>Gammaproteobacteria</taxon>
        <taxon>Enterobacterales</taxon>
        <taxon>Morganellaceae</taxon>
        <taxon>Xenorhabdus</taxon>
    </lineage>
</organism>
<evidence type="ECO:0000313" key="1">
    <source>
        <dbReference type="EMBL" id="CBJ82863.1"/>
    </source>
</evidence>
<evidence type="ECO:0000313" key="2">
    <source>
        <dbReference type="Proteomes" id="UP000002045"/>
    </source>
</evidence>
<dbReference type="AlphaFoldDB" id="D3V5D4"/>
<proteinExistence type="predicted"/>
<dbReference type="HOGENOM" id="CLU_3049455_0_0_6"/>
<dbReference type="KEGG" id="xbo:XBJ1_3745"/>
<protein>
    <submittedName>
        <fullName evidence="1">Type II and III secretion system protein</fullName>
    </submittedName>
</protein>
<reference evidence="1" key="1">
    <citation type="journal article" date="2011" name="PLoS ONE">
        <title>The entomopathogenic bacterial endosymbionts xenorhabdus and photorhabdus: convergent lifestyles from divergent genomes.</title>
        <authorList>
            <person name="Chaston J.M."/>
            <person name="Suen G."/>
            <person name="Tucker S.L."/>
            <person name="Andersen A.W."/>
            <person name="Bhasin A."/>
            <person name="Bode E."/>
            <person name="Bode H.B."/>
            <person name="Brachmann A.O."/>
            <person name="Cowles C.E."/>
            <person name="Cowles K.N."/>
            <person name="Darby C."/>
            <person name="de Leon L."/>
            <person name="Drace K."/>
            <person name="Du Z."/>
            <person name="Givaudan A."/>
            <person name="Herbert Tran E.E."/>
            <person name="Jewell K.A."/>
            <person name="Knack J.J."/>
            <person name="Krasomil-Osterfeld K.C."/>
            <person name="Kukor R."/>
            <person name="Lanois A."/>
            <person name="Latreille P."/>
            <person name="Leimgruber N.K."/>
            <person name="Lipke C.M."/>
            <person name="Liu R."/>
            <person name="Lu X."/>
            <person name="Martens E.C."/>
            <person name="Marri P.R."/>
            <person name="Medigue C."/>
            <person name="Menard M.L."/>
            <person name="Miller N.M."/>
            <person name="Morales-Soto N."/>
            <person name="Norton S."/>
            <person name="Ogier J.C."/>
            <person name="Orchard S.S."/>
            <person name="Park D."/>
            <person name="Park Y."/>
            <person name="Qurollo B.A."/>
            <person name="Sugar D.R."/>
            <person name="Richards G.R."/>
            <person name="Rouy Z."/>
            <person name="Slominski B."/>
            <person name="Slominski K."/>
            <person name="Snyder H."/>
            <person name="Tjaden B.C."/>
            <person name="van der Hoeven R."/>
            <person name="Welch R.D."/>
            <person name="Wheeler C."/>
            <person name="Xiang B."/>
            <person name="Barbazuk B."/>
            <person name="Gaudriault S."/>
            <person name="Goodner B."/>
            <person name="Slater S.C."/>
            <person name="Forst S."/>
            <person name="Goldman B.S."/>
            <person name="Goodrich-Blair H."/>
        </authorList>
    </citation>
    <scope>NUCLEOTIDE SEQUENCE [LARGE SCALE GENOMIC DNA]</scope>
    <source>
        <strain evidence="1">SS-2004</strain>
    </source>
</reference>
<accession>D3V5D4</accession>
<dbReference type="Proteomes" id="UP000002045">
    <property type="component" value="Chromosome"/>
</dbReference>
<dbReference type="STRING" id="406818.XBJ1_3745"/>